<proteinExistence type="predicted"/>
<sequence>MFADPQVVTINTVANSMPRVMTGNLTSSYSLADRTLQLNISSQITNAGRVRHTVELVKKKVAADPVTAINDTVQTTYRFIIDREGYGFTVTDVQNDVAGLVAWLSSANVAKLYGTES</sequence>
<gene>
    <name evidence="1" type="ORF">H1Bulk28FD77_000002</name>
</gene>
<name>A0A514D789_9VIRU</name>
<dbReference type="EMBL" id="MN034850">
    <property type="protein sequence ID" value="QDH89494.1"/>
    <property type="molecule type" value="Genomic_RNA"/>
</dbReference>
<evidence type="ECO:0000313" key="1">
    <source>
        <dbReference type="EMBL" id="QDH89494.1"/>
    </source>
</evidence>
<protein>
    <submittedName>
        <fullName evidence="1">Uncharacterized protein</fullName>
    </submittedName>
</protein>
<accession>A0A514D789</accession>
<reference evidence="1" key="1">
    <citation type="submission" date="2019-05" db="EMBL/GenBank/DDBJ databases">
        <title>Metatranscriptomic reconstruction reveals RNA viruses with the potential to shape carbon cycling in soil.</title>
        <authorList>
            <person name="Starr E.P."/>
            <person name="Nuccio E."/>
            <person name="Pett-Ridge J."/>
            <person name="Banfield J.F."/>
            <person name="Firestone M.K."/>
        </authorList>
    </citation>
    <scope>NUCLEOTIDE SEQUENCE</scope>
    <source>
        <strain evidence="1">H1_Bulk_28_FD_scaffold_77</strain>
    </source>
</reference>
<dbReference type="Gene3D" id="2.40.160.220">
    <property type="match status" value="1"/>
</dbReference>
<organism evidence="1">
    <name type="scientific">Leviviridae sp</name>
    <dbReference type="NCBI Taxonomy" id="2027243"/>
    <lineage>
        <taxon>Viruses</taxon>
        <taxon>Riboviria</taxon>
        <taxon>Orthornavirae</taxon>
        <taxon>Lenarviricota</taxon>
        <taxon>Leviviricetes</taxon>
        <taxon>Norzivirales</taxon>
        <taxon>Fiersviridae</taxon>
    </lineage>
</organism>